<dbReference type="eggNOG" id="COG0563">
    <property type="taxonomic scope" value="Bacteria"/>
</dbReference>
<keyword evidence="5" id="KW-0963">Cytoplasm</keyword>
<feature type="binding site" evidence="5">
    <location>
        <begin position="10"/>
        <end position="15"/>
    </location>
    <ligand>
        <name>ATP</name>
        <dbReference type="ChEBI" id="CHEBI:30616"/>
    </ligand>
</feature>
<feature type="binding site" evidence="5">
    <location>
        <position position="93"/>
    </location>
    <ligand>
        <name>AMP</name>
        <dbReference type="ChEBI" id="CHEBI:456215"/>
    </ligand>
</feature>
<comment type="similarity">
    <text evidence="5 6">Belongs to the adenylate kinase family.</text>
</comment>
<dbReference type="GO" id="GO:0004017">
    <property type="term" value="F:AMP kinase activity"/>
    <property type="evidence" value="ECO:0007669"/>
    <property type="project" value="UniProtKB-UniRule"/>
</dbReference>
<keyword evidence="1 5" id="KW-0808">Transferase</keyword>
<keyword evidence="9" id="KW-1185">Reference proteome</keyword>
<organism evidence="8 9">
    <name type="scientific">Modestobacter italicus (strain DSM 44449 / CECT 9708 / BC 501)</name>
    <dbReference type="NCBI Taxonomy" id="2732864"/>
    <lineage>
        <taxon>Bacteria</taxon>
        <taxon>Bacillati</taxon>
        <taxon>Actinomycetota</taxon>
        <taxon>Actinomycetes</taxon>
        <taxon>Geodermatophilales</taxon>
        <taxon>Geodermatophilaceae</taxon>
        <taxon>Modestobacter</taxon>
    </lineage>
</organism>
<dbReference type="UniPathway" id="UPA00588">
    <property type="reaction ID" value="UER00649"/>
</dbReference>
<dbReference type="CDD" id="cd01428">
    <property type="entry name" value="ADK"/>
    <property type="match status" value="1"/>
</dbReference>
<comment type="pathway">
    <text evidence="5">Purine metabolism; AMP biosynthesis via salvage pathway; AMP from ADP: step 1/1.</text>
</comment>
<evidence type="ECO:0000256" key="4">
    <source>
        <dbReference type="ARBA" id="ARBA00022777"/>
    </source>
</evidence>
<dbReference type="HAMAP" id="MF_00235">
    <property type="entry name" value="Adenylate_kinase_Adk"/>
    <property type="match status" value="1"/>
</dbReference>
<proteinExistence type="inferred from homology"/>
<comment type="function">
    <text evidence="5">Catalyzes the reversible transfer of the terminal phosphate group between ATP and AMP. Plays an important role in cellular energy homeostasis and in adenine nucleotide metabolism.</text>
</comment>
<dbReference type="Pfam" id="PF00406">
    <property type="entry name" value="ADK"/>
    <property type="match status" value="1"/>
</dbReference>
<dbReference type="KEGG" id="mmar:MODMU_2410"/>
<dbReference type="Proteomes" id="UP000006461">
    <property type="component" value="Chromosome"/>
</dbReference>
<evidence type="ECO:0000256" key="6">
    <source>
        <dbReference type="RuleBase" id="RU003330"/>
    </source>
</evidence>
<feature type="binding site" evidence="5">
    <location>
        <position position="134"/>
    </location>
    <ligand>
        <name>AMP</name>
        <dbReference type="ChEBI" id="CHEBI:456215"/>
    </ligand>
</feature>
<dbReference type="PROSITE" id="PS00113">
    <property type="entry name" value="ADENYLATE_KINASE"/>
    <property type="match status" value="1"/>
</dbReference>
<dbReference type="SUPFAM" id="SSF52540">
    <property type="entry name" value="P-loop containing nucleoside triphosphate hydrolases"/>
    <property type="match status" value="1"/>
</dbReference>
<feature type="binding site" evidence="5">
    <location>
        <position position="173"/>
    </location>
    <ligand>
        <name>ATP</name>
        <dbReference type="ChEBI" id="CHEBI:30616"/>
    </ligand>
</feature>
<feature type="binding site" evidence="5">
    <location>
        <begin position="86"/>
        <end position="89"/>
    </location>
    <ligand>
        <name>AMP</name>
        <dbReference type="ChEBI" id="CHEBI:456215"/>
    </ligand>
</feature>
<reference evidence="8 9" key="1">
    <citation type="journal article" date="2012" name="J. Bacteriol.">
        <title>Genome Sequence of Radiation-Resistant Modestobacter marinus Strain BC501, a Representative Actinobacterium That Thrives on Calcareous Stone Surfaces.</title>
        <authorList>
            <person name="Normand P."/>
            <person name="Gury J."/>
            <person name="Pujic P."/>
            <person name="Chouaia B."/>
            <person name="Crotti E."/>
            <person name="Brusetti L."/>
            <person name="Daffonchio D."/>
            <person name="Vacherie B."/>
            <person name="Barbe V."/>
            <person name="Medigue C."/>
            <person name="Calteau A."/>
            <person name="Ghodhbane-Gtari F."/>
            <person name="Essoussi I."/>
            <person name="Nouioui I."/>
            <person name="Abbassi-Ghozzi I."/>
            <person name="Gtari M."/>
        </authorList>
    </citation>
    <scope>NUCLEOTIDE SEQUENCE [LARGE SCALE GENOMIC DNA]</scope>
    <source>
        <strain evidence="9">BC 501</strain>
    </source>
</reference>
<gene>
    <name evidence="5 8" type="primary">adk</name>
    <name evidence="8" type="ordered locus">MODMU_2410</name>
</gene>
<dbReference type="EC" id="2.7.4.3" evidence="5 7"/>
<dbReference type="InterPro" id="IPR000850">
    <property type="entry name" value="Adenylat/UMP-CMP_kin"/>
</dbReference>
<keyword evidence="5 7" id="KW-0067">ATP-binding</keyword>
<dbReference type="OrthoDB" id="9805030at2"/>
<dbReference type="InterPro" id="IPR033690">
    <property type="entry name" value="Adenylat_kinase_CS"/>
</dbReference>
<evidence type="ECO:0000313" key="8">
    <source>
        <dbReference type="EMBL" id="CCH87839.1"/>
    </source>
</evidence>
<feature type="binding site" evidence="5">
    <location>
        <position position="128"/>
    </location>
    <ligand>
        <name>ATP</name>
        <dbReference type="ChEBI" id="CHEBI:30616"/>
    </ligand>
</feature>
<evidence type="ECO:0000256" key="5">
    <source>
        <dbReference type="HAMAP-Rule" id="MF_00235"/>
    </source>
</evidence>
<dbReference type="InterPro" id="IPR027417">
    <property type="entry name" value="P-loop_NTPase"/>
</dbReference>
<dbReference type="HOGENOM" id="CLU_032354_4_1_11"/>
<dbReference type="EMBL" id="FO203431">
    <property type="protein sequence ID" value="CCH87839.1"/>
    <property type="molecule type" value="Genomic_DNA"/>
</dbReference>
<feature type="binding site" evidence="5">
    <location>
        <position position="36"/>
    </location>
    <ligand>
        <name>AMP</name>
        <dbReference type="ChEBI" id="CHEBI:456215"/>
    </ligand>
</feature>
<accession>I4EWS6</accession>
<dbReference type="PRINTS" id="PR00094">
    <property type="entry name" value="ADENYLTKNASE"/>
</dbReference>
<feature type="region of interest" description="NMP" evidence="5">
    <location>
        <begin position="30"/>
        <end position="59"/>
    </location>
</feature>
<evidence type="ECO:0000313" key="9">
    <source>
        <dbReference type="Proteomes" id="UP000006461"/>
    </source>
</evidence>
<dbReference type="Gene3D" id="3.40.50.300">
    <property type="entry name" value="P-loop containing nucleotide triphosphate hydrolases"/>
    <property type="match status" value="1"/>
</dbReference>
<feature type="binding site" evidence="5">
    <location>
        <begin position="57"/>
        <end position="59"/>
    </location>
    <ligand>
        <name>AMP</name>
        <dbReference type="ChEBI" id="CHEBI:456215"/>
    </ligand>
</feature>
<comment type="caution">
    <text evidence="5">Lacks conserved residue(s) required for the propagation of feature annotation.</text>
</comment>
<dbReference type="NCBIfam" id="NF001381">
    <property type="entry name" value="PRK00279.1-3"/>
    <property type="match status" value="1"/>
</dbReference>
<dbReference type="PATRIC" id="fig|477641.3.peg.2286"/>
<dbReference type="PANTHER" id="PTHR23359">
    <property type="entry name" value="NUCLEOTIDE KINASE"/>
    <property type="match status" value="1"/>
</dbReference>
<dbReference type="GO" id="GO:0044209">
    <property type="term" value="P:AMP salvage"/>
    <property type="evidence" value="ECO:0007669"/>
    <property type="project" value="UniProtKB-UniRule"/>
</dbReference>
<sequence length="201" mass="21450">MRLIMLSPPGAGKGTHCAWLTEETGVAHISSGDLLRAEIARGTDLGRRLAGYTSRGALVPDDVIFDLLVPVVVAAARNTGGYLLDGFPRTLPQALRAQEIGRQEDLGADAVVYLTAPEPVLVSRLLARAADQGRADDTPEVVRHRLTVYAEATAPLIDHYRERGLLMEVDADRPVAEIRDDLRGRLAERGLLGSGTGPAAG</sequence>
<feature type="binding site" evidence="5">
    <location>
        <position position="31"/>
    </location>
    <ligand>
        <name>AMP</name>
        <dbReference type="ChEBI" id="CHEBI:456215"/>
    </ligand>
</feature>
<dbReference type="STRING" id="477641.MODMU_2410"/>
<evidence type="ECO:0000256" key="1">
    <source>
        <dbReference type="ARBA" id="ARBA00022679"/>
    </source>
</evidence>
<dbReference type="GO" id="GO:0005737">
    <property type="term" value="C:cytoplasm"/>
    <property type="evidence" value="ECO:0007669"/>
    <property type="project" value="UniProtKB-SubCell"/>
</dbReference>
<comment type="domain">
    <text evidence="5">Consists of three domains, a large central CORE domain and two small peripheral domains, NMPbind and LID, which undergo movements during catalysis. The LID domain closes over the site of phosphoryl transfer upon ATP binding. Assembling and dissambling the active center during each catalytic cycle provides an effective means to prevent ATP hydrolysis.</text>
</comment>
<name>I4EWS6_MODI5</name>
<keyword evidence="4 5" id="KW-0418">Kinase</keyword>
<comment type="subunit">
    <text evidence="5 7">Monomer.</text>
</comment>
<keyword evidence="2 5" id="KW-0545">Nucleotide biosynthesis</keyword>
<protein>
    <recommendedName>
        <fullName evidence="5 7">Adenylate kinase</fullName>
        <shortName evidence="5">AK</shortName>
        <ecNumber evidence="5 7">2.7.4.3</ecNumber>
    </recommendedName>
    <alternativeName>
        <fullName evidence="5">ATP-AMP transphosphorylase</fullName>
    </alternativeName>
    <alternativeName>
        <fullName evidence="5">ATP:AMP phosphotransferase</fullName>
    </alternativeName>
    <alternativeName>
        <fullName evidence="5">Adenylate monophosphate kinase</fullName>
    </alternativeName>
</protein>
<dbReference type="AlphaFoldDB" id="I4EWS6"/>
<evidence type="ECO:0000256" key="2">
    <source>
        <dbReference type="ARBA" id="ARBA00022727"/>
    </source>
</evidence>
<feature type="binding site" evidence="5">
    <location>
        <position position="145"/>
    </location>
    <ligand>
        <name>AMP</name>
        <dbReference type="ChEBI" id="CHEBI:456215"/>
    </ligand>
</feature>
<evidence type="ECO:0000256" key="7">
    <source>
        <dbReference type="RuleBase" id="RU003331"/>
    </source>
</evidence>
<comment type="subcellular location">
    <subcellularLocation>
        <location evidence="5 7">Cytoplasm</location>
    </subcellularLocation>
</comment>
<comment type="catalytic activity">
    <reaction evidence="5 7">
        <text>AMP + ATP = 2 ADP</text>
        <dbReference type="Rhea" id="RHEA:12973"/>
        <dbReference type="ChEBI" id="CHEBI:30616"/>
        <dbReference type="ChEBI" id="CHEBI:456215"/>
        <dbReference type="ChEBI" id="CHEBI:456216"/>
        <dbReference type="EC" id="2.7.4.3"/>
    </reaction>
</comment>
<evidence type="ECO:0000256" key="3">
    <source>
        <dbReference type="ARBA" id="ARBA00022741"/>
    </source>
</evidence>
<keyword evidence="3 5" id="KW-0547">Nucleotide-binding</keyword>
<dbReference type="GO" id="GO:0005524">
    <property type="term" value="F:ATP binding"/>
    <property type="evidence" value="ECO:0007669"/>
    <property type="project" value="UniProtKB-UniRule"/>
</dbReference>